<keyword evidence="6" id="KW-1185">Reference proteome</keyword>
<comment type="subcellular location">
    <subcellularLocation>
        <location evidence="1">Membrane</location>
        <topology evidence="1">Multi-pass membrane protein</topology>
    </subcellularLocation>
</comment>
<dbReference type="AlphaFoldDB" id="A0A836FIY9"/>
<dbReference type="Proteomes" id="UP000670152">
    <property type="component" value="Unassembled WGS sequence"/>
</dbReference>
<feature type="non-terminal residue" evidence="5">
    <location>
        <position position="1"/>
    </location>
</feature>
<dbReference type="EMBL" id="JAANIB010007462">
    <property type="protein sequence ID" value="KAG5325862.1"/>
    <property type="molecule type" value="Genomic_DNA"/>
</dbReference>
<evidence type="ECO:0000256" key="2">
    <source>
        <dbReference type="ARBA" id="ARBA00022692"/>
    </source>
</evidence>
<comment type="caution">
    <text evidence="5">The sequence shown here is derived from an EMBL/GenBank/DDBJ whole genome shotgun (WGS) entry which is preliminary data.</text>
</comment>
<evidence type="ECO:0000256" key="4">
    <source>
        <dbReference type="ARBA" id="ARBA00023136"/>
    </source>
</evidence>
<keyword evidence="3" id="KW-1133">Transmembrane helix</keyword>
<dbReference type="InterPro" id="IPR001694">
    <property type="entry name" value="NADH_UbQ_OxRdtase_su1/FPO"/>
</dbReference>
<keyword evidence="2" id="KW-0812">Transmembrane</keyword>
<gene>
    <name evidence="5" type="primary">nd1_2</name>
    <name evidence="5" type="ORF">G6Z77_0001624</name>
</gene>
<name>A0A836FIY9_9HYME</name>
<dbReference type="GO" id="GO:0016020">
    <property type="term" value="C:membrane"/>
    <property type="evidence" value="ECO:0007669"/>
    <property type="project" value="UniProtKB-SubCell"/>
</dbReference>
<evidence type="ECO:0000256" key="3">
    <source>
        <dbReference type="ARBA" id="ARBA00022989"/>
    </source>
</evidence>
<sequence length="62" mass="7496">MLLFLIFLVRAIAELNHRIIDFIEGESELVSGFNVEYFRCALIFMAEWDNYFFQLFSGRYIY</sequence>
<keyword evidence="4" id="KW-0472">Membrane</keyword>
<accession>A0A836FIY9</accession>
<proteinExistence type="predicted"/>
<reference evidence="5 6" key="1">
    <citation type="submission" date="2020-02" db="EMBL/GenBank/DDBJ databases">
        <title>Relaxed selection underlies rapid genomic changes in the transitions from sociality to social parasitism in ants.</title>
        <authorList>
            <person name="Bi X."/>
        </authorList>
    </citation>
    <scope>NUCLEOTIDE SEQUENCE [LARGE SCALE GENOMIC DNA]</scope>
    <source>
        <strain evidence="5">BGI-DK2014b</strain>
        <tissue evidence="5">Whole body</tissue>
    </source>
</reference>
<dbReference type="Pfam" id="PF00146">
    <property type="entry name" value="NADHdh"/>
    <property type="match status" value="1"/>
</dbReference>
<feature type="non-terminal residue" evidence="5">
    <location>
        <position position="62"/>
    </location>
</feature>
<protein>
    <submittedName>
        <fullName evidence="5">NU1M oxidoreductase</fullName>
    </submittedName>
</protein>
<evidence type="ECO:0000313" key="5">
    <source>
        <dbReference type="EMBL" id="KAG5325862.1"/>
    </source>
</evidence>
<evidence type="ECO:0000313" key="6">
    <source>
        <dbReference type="Proteomes" id="UP000670152"/>
    </source>
</evidence>
<organism evidence="5 6">
    <name type="scientific">Acromyrmex heyeri</name>
    <dbReference type="NCBI Taxonomy" id="230685"/>
    <lineage>
        <taxon>Eukaryota</taxon>
        <taxon>Metazoa</taxon>
        <taxon>Ecdysozoa</taxon>
        <taxon>Arthropoda</taxon>
        <taxon>Hexapoda</taxon>
        <taxon>Insecta</taxon>
        <taxon>Pterygota</taxon>
        <taxon>Neoptera</taxon>
        <taxon>Endopterygota</taxon>
        <taxon>Hymenoptera</taxon>
        <taxon>Apocrita</taxon>
        <taxon>Aculeata</taxon>
        <taxon>Formicoidea</taxon>
        <taxon>Formicidae</taxon>
        <taxon>Myrmicinae</taxon>
        <taxon>Acromyrmex</taxon>
    </lineage>
</organism>
<evidence type="ECO:0000256" key="1">
    <source>
        <dbReference type="ARBA" id="ARBA00004141"/>
    </source>
</evidence>
<dbReference type="OrthoDB" id="7700622at2759"/>